<organism evidence="2 3">
    <name type="scientific">Ooceraea biroi</name>
    <name type="common">Clonal raider ant</name>
    <name type="synonym">Cerapachys biroi</name>
    <dbReference type="NCBI Taxonomy" id="2015173"/>
    <lineage>
        <taxon>Eukaryota</taxon>
        <taxon>Metazoa</taxon>
        <taxon>Ecdysozoa</taxon>
        <taxon>Arthropoda</taxon>
        <taxon>Hexapoda</taxon>
        <taxon>Insecta</taxon>
        <taxon>Pterygota</taxon>
        <taxon>Neoptera</taxon>
        <taxon>Endopterygota</taxon>
        <taxon>Hymenoptera</taxon>
        <taxon>Apocrita</taxon>
        <taxon>Aculeata</taxon>
        <taxon>Formicoidea</taxon>
        <taxon>Formicidae</taxon>
        <taxon>Dorylinae</taxon>
        <taxon>Ooceraea</taxon>
    </lineage>
</organism>
<sequence length="203" mass="22876">MINTASDKWMRNNPGKTMTIHHIPGIVREAFPLAVTDANAIAGFKCTGISPFNRNIFTPVDFAPAAVTDRPPIASVQDDSNNNQNLAIEKENVLHNNQTESQVTDPKPGPSGLQKQDNFSPEDIRPFPRAGLRLQTNRGRKRRKTAILTDTPEKMATEEEFNNRKKVKRNILVSEEEKTKSKKSKSEEKDKSKKKGKKRDNQK</sequence>
<accession>A0A026WLS7</accession>
<evidence type="ECO:0000313" key="3">
    <source>
        <dbReference type="Proteomes" id="UP000053097"/>
    </source>
</evidence>
<evidence type="ECO:0000313" key="2">
    <source>
        <dbReference type="EMBL" id="EZA56054.1"/>
    </source>
</evidence>
<name>A0A026WLS7_OOCBI</name>
<dbReference type="OrthoDB" id="7699837at2759"/>
<keyword evidence="3" id="KW-1185">Reference proteome</keyword>
<protein>
    <submittedName>
        <fullName evidence="2">Uncharacterized protein</fullName>
    </submittedName>
</protein>
<dbReference type="EMBL" id="KK107178">
    <property type="protein sequence ID" value="EZA56054.1"/>
    <property type="molecule type" value="Genomic_DNA"/>
</dbReference>
<feature type="region of interest" description="Disordered" evidence="1">
    <location>
        <begin position="99"/>
        <end position="203"/>
    </location>
</feature>
<dbReference type="AlphaFoldDB" id="A0A026WLS7"/>
<reference evidence="2 3" key="1">
    <citation type="journal article" date="2014" name="Curr. Biol.">
        <title>The genome of the clonal raider ant Cerapachys biroi.</title>
        <authorList>
            <person name="Oxley P.R."/>
            <person name="Ji L."/>
            <person name="Fetter-Pruneda I."/>
            <person name="McKenzie S.K."/>
            <person name="Li C."/>
            <person name="Hu H."/>
            <person name="Zhang G."/>
            <person name="Kronauer D.J."/>
        </authorList>
    </citation>
    <scope>NUCLEOTIDE SEQUENCE [LARGE SCALE GENOMIC DNA]</scope>
</reference>
<feature type="compositionally biased region" description="Basic and acidic residues" evidence="1">
    <location>
        <begin position="151"/>
        <end position="163"/>
    </location>
</feature>
<dbReference type="OMA" id="QRMSITI"/>
<feature type="compositionally biased region" description="Basic residues" evidence="1">
    <location>
        <begin position="192"/>
        <end position="203"/>
    </location>
</feature>
<evidence type="ECO:0000256" key="1">
    <source>
        <dbReference type="SAM" id="MobiDB-lite"/>
    </source>
</evidence>
<dbReference type="Proteomes" id="UP000053097">
    <property type="component" value="Unassembled WGS sequence"/>
</dbReference>
<gene>
    <name evidence="2" type="ORF">X777_03879</name>
</gene>
<proteinExistence type="predicted"/>
<feature type="compositionally biased region" description="Basic and acidic residues" evidence="1">
    <location>
        <begin position="175"/>
        <end position="191"/>
    </location>
</feature>